<accession>A0A4Y2JUN1</accession>
<protein>
    <submittedName>
        <fullName evidence="1">Uncharacterized protein</fullName>
    </submittedName>
</protein>
<dbReference type="EMBL" id="BGPR01003897">
    <property type="protein sequence ID" value="GBM93674.1"/>
    <property type="molecule type" value="Genomic_DNA"/>
</dbReference>
<organism evidence="1 2">
    <name type="scientific">Araneus ventricosus</name>
    <name type="common">Orbweaver spider</name>
    <name type="synonym">Epeira ventricosa</name>
    <dbReference type="NCBI Taxonomy" id="182803"/>
    <lineage>
        <taxon>Eukaryota</taxon>
        <taxon>Metazoa</taxon>
        <taxon>Ecdysozoa</taxon>
        <taxon>Arthropoda</taxon>
        <taxon>Chelicerata</taxon>
        <taxon>Arachnida</taxon>
        <taxon>Araneae</taxon>
        <taxon>Araneomorphae</taxon>
        <taxon>Entelegynae</taxon>
        <taxon>Araneoidea</taxon>
        <taxon>Araneidae</taxon>
        <taxon>Araneus</taxon>
    </lineage>
</organism>
<dbReference type="AlphaFoldDB" id="A0A4Y2JUN1"/>
<keyword evidence="2" id="KW-1185">Reference proteome</keyword>
<proteinExistence type="predicted"/>
<gene>
    <name evidence="1" type="ORF">AVEN_42603_1</name>
</gene>
<name>A0A4Y2JUN1_ARAVE</name>
<comment type="caution">
    <text evidence="1">The sequence shown here is derived from an EMBL/GenBank/DDBJ whole genome shotgun (WGS) entry which is preliminary data.</text>
</comment>
<evidence type="ECO:0000313" key="2">
    <source>
        <dbReference type="Proteomes" id="UP000499080"/>
    </source>
</evidence>
<evidence type="ECO:0000313" key="1">
    <source>
        <dbReference type="EMBL" id="GBM93674.1"/>
    </source>
</evidence>
<reference evidence="1 2" key="1">
    <citation type="journal article" date="2019" name="Sci. Rep.">
        <title>Orb-weaving spider Araneus ventricosus genome elucidates the spidroin gene catalogue.</title>
        <authorList>
            <person name="Kono N."/>
            <person name="Nakamura H."/>
            <person name="Ohtoshi R."/>
            <person name="Moran D.A.P."/>
            <person name="Shinohara A."/>
            <person name="Yoshida Y."/>
            <person name="Fujiwara M."/>
            <person name="Mori M."/>
            <person name="Tomita M."/>
            <person name="Arakawa K."/>
        </authorList>
    </citation>
    <scope>NUCLEOTIDE SEQUENCE [LARGE SCALE GENOMIC DNA]</scope>
</reference>
<sequence length="109" mass="12295">MAAPKIRSIPSSATFTSWQQYNTYRTPPHVLVPNAITATEAVGWTWDKINPTTTPTATQLSQFKVYDTFRSTKSVTHFTARKVYDHFHSAKPARFWAAICVYVCSPSLP</sequence>
<dbReference type="Proteomes" id="UP000499080">
    <property type="component" value="Unassembled WGS sequence"/>
</dbReference>